<dbReference type="Proteomes" id="UP001592528">
    <property type="component" value="Unassembled WGS sequence"/>
</dbReference>
<evidence type="ECO:0000313" key="2">
    <source>
        <dbReference type="Proteomes" id="UP001592528"/>
    </source>
</evidence>
<comment type="caution">
    <text evidence="1">The sequence shown here is derived from an EMBL/GenBank/DDBJ whole genome shotgun (WGS) entry which is preliminary data.</text>
</comment>
<evidence type="ECO:0000313" key="1">
    <source>
        <dbReference type="EMBL" id="MFC1400658.1"/>
    </source>
</evidence>
<reference evidence="1 2" key="1">
    <citation type="submission" date="2024-09" db="EMBL/GenBank/DDBJ databases">
        <authorList>
            <person name="Lee S.D."/>
        </authorList>
    </citation>
    <scope>NUCLEOTIDE SEQUENCE [LARGE SCALE GENOMIC DNA]</scope>
    <source>
        <strain evidence="1 2">N1-5</strain>
    </source>
</reference>
<name>A0ABV6UGT1_9ACTN</name>
<dbReference type="RefSeq" id="WP_030253573.1">
    <property type="nucleotide sequence ID" value="NZ_JBHEZZ010000002.1"/>
</dbReference>
<dbReference type="EMBL" id="JBHEZZ010000002">
    <property type="protein sequence ID" value="MFC1400658.1"/>
    <property type="molecule type" value="Genomic_DNA"/>
</dbReference>
<keyword evidence="2" id="KW-1185">Reference proteome</keyword>
<accession>A0ABV6UGT1</accession>
<organism evidence="1 2">
    <name type="scientific">Streptacidiphilus cavernicola</name>
    <dbReference type="NCBI Taxonomy" id="3342716"/>
    <lineage>
        <taxon>Bacteria</taxon>
        <taxon>Bacillati</taxon>
        <taxon>Actinomycetota</taxon>
        <taxon>Actinomycetes</taxon>
        <taxon>Kitasatosporales</taxon>
        <taxon>Streptomycetaceae</taxon>
        <taxon>Streptacidiphilus</taxon>
    </lineage>
</organism>
<gene>
    <name evidence="1" type="ORF">ACEZDJ_05085</name>
</gene>
<dbReference type="NCBIfam" id="NF040657">
    <property type="entry name" value="immun_SitI3"/>
    <property type="match status" value="1"/>
</dbReference>
<proteinExistence type="predicted"/>
<dbReference type="InterPro" id="IPR049799">
    <property type="entry name" value="SitI3-like"/>
</dbReference>
<protein>
    <submittedName>
        <fullName evidence="1">SitI3 family protein</fullName>
    </submittedName>
</protein>
<sequence>MAISHSLSLATPLPTDQVALAVRDIAVSTGLLQVPVEPGEFLDDGVSTNSGTWIRVLEPTVQPWDPLITDLGIRPTVRVAFRLDKTTDLSGQADEIIRLVSQLLAKIPGDAVLQYLFETIWLLRRGNDLTLNEDDDLWPAQRLTLLTQPYRRETYTFSEE</sequence>